<proteinExistence type="inferred from homology"/>
<keyword evidence="4" id="KW-1185">Reference proteome</keyword>
<protein>
    <recommendedName>
        <fullName evidence="2">Biogenesis of lysosome-related organelles complex 1 subunit 5</fullName>
    </recommendedName>
</protein>
<sequence length="194" mass="22216">MEIVLPLSVPVRKRSECSKDFFLNSQADTRTMQTQQNTIKRMPDNQRMIGDIHGLYSHILGDPQVNVDKAINTFLKEFETKKRTSLTENHQRIASMLKQSSGNIAQAKELFDTDLNCTKQKARTTLERLQALSQSIKEGAQKKDRSISATQRAKEAFQKDIDEAKEAFDQEMALRHADVVKQYVGTFVQQIDHF</sequence>
<accession>A0A1Y2FZY5</accession>
<comment type="similarity">
    <text evidence="1">Belongs to the BLOC1S5 family.</text>
</comment>
<dbReference type="InParanoid" id="A0A1Y2FZY5"/>
<dbReference type="EMBL" id="MCFF01000117">
    <property type="protein sequence ID" value="ORY88939.1"/>
    <property type="molecule type" value="Genomic_DNA"/>
</dbReference>
<dbReference type="AlphaFoldDB" id="A0A1Y2FZY5"/>
<name>A0A1Y2FZY5_9FUNG</name>
<dbReference type="Pfam" id="PF14942">
    <property type="entry name" value="Muted"/>
    <property type="match status" value="1"/>
</dbReference>
<gene>
    <name evidence="3" type="ORF">BCR41DRAFT_404022</name>
</gene>
<evidence type="ECO:0000313" key="4">
    <source>
        <dbReference type="Proteomes" id="UP000193648"/>
    </source>
</evidence>
<dbReference type="OrthoDB" id="2426959at2759"/>
<dbReference type="Proteomes" id="UP000193648">
    <property type="component" value="Unassembled WGS sequence"/>
</dbReference>
<dbReference type="GeneID" id="33571204"/>
<evidence type="ECO:0000313" key="3">
    <source>
        <dbReference type="EMBL" id="ORY88939.1"/>
    </source>
</evidence>
<evidence type="ECO:0000256" key="2">
    <source>
        <dbReference type="ARBA" id="ARBA00019580"/>
    </source>
</evidence>
<dbReference type="GO" id="GO:0030133">
    <property type="term" value="C:transport vesicle"/>
    <property type="evidence" value="ECO:0007669"/>
    <property type="project" value="InterPro"/>
</dbReference>
<dbReference type="GO" id="GO:0031083">
    <property type="term" value="C:BLOC-1 complex"/>
    <property type="evidence" value="ECO:0007669"/>
    <property type="project" value="InterPro"/>
</dbReference>
<evidence type="ECO:0000256" key="1">
    <source>
        <dbReference type="ARBA" id="ARBA00010754"/>
    </source>
</evidence>
<organism evidence="3 4">
    <name type="scientific">Lobosporangium transversale</name>
    <dbReference type="NCBI Taxonomy" id="64571"/>
    <lineage>
        <taxon>Eukaryota</taxon>
        <taxon>Fungi</taxon>
        <taxon>Fungi incertae sedis</taxon>
        <taxon>Mucoromycota</taxon>
        <taxon>Mortierellomycotina</taxon>
        <taxon>Mortierellomycetes</taxon>
        <taxon>Mortierellales</taxon>
        <taxon>Mortierellaceae</taxon>
        <taxon>Lobosporangium</taxon>
    </lineage>
</organism>
<comment type="caution">
    <text evidence="3">The sequence shown here is derived from an EMBL/GenBank/DDBJ whole genome shotgun (WGS) entry which is preliminary data.</text>
</comment>
<dbReference type="RefSeq" id="XP_021875036.1">
    <property type="nucleotide sequence ID" value="XM_022029361.1"/>
</dbReference>
<reference evidence="3 4" key="1">
    <citation type="submission" date="2016-07" db="EMBL/GenBank/DDBJ databases">
        <title>Pervasive Adenine N6-methylation of Active Genes in Fungi.</title>
        <authorList>
            <consortium name="DOE Joint Genome Institute"/>
            <person name="Mondo S.J."/>
            <person name="Dannebaum R.O."/>
            <person name="Kuo R.C."/>
            <person name="Labutti K."/>
            <person name="Haridas S."/>
            <person name="Kuo A."/>
            <person name="Salamov A."/>
            <person name="Ahrendt S.R."/>
            <person name="Lipzen A."/>
            <person name="Sullivan W."/>
            <person name="Andreopoulos W.B."/>
            <person name="Clum A."/>
            <person name="Lindquist E."/>
            <person name="Daum C."/>
            <person name="Ramamoorthy G.K."/>
            <person name="Gryganskyi A."/>
            <person name="Culley D."/>
            <person name="Magnuson J.K."/>
            <person name="James T.Y."/>
            <person name="O'Malley M.A."/>
            <person name="Stajich J.E."/>
            <person name="Spatafora J.W."/>
            <person name="Visel A."/>
            <person name="Grigoriev I.V."/>
        </authorList>
    </citation>
    <scope>NUCLEOTIDE SEQUENCE [LARGE SCALE GENOMIC DNA]</scope>
    <source>
        <strain evidence="3 4">NRRL 3116</strain>
    </source>
</reference>
<dbReference type="InterPro" id="IPR017243">
    <property type="entry name" value="Bloc1s5"/>
</dbReference>